<sequence length="163" mass="18750">MIKFFYGIEGLLDEYKRNQLDKFGNIAFIITWWYLLISGFVAMLLYVNNSKIAAIFLIAGNLLISFLSLFSIIYFLRKKKLDTVEVDKSEYLDKKKKYLRKSIGLGIYFGVATHILNAIIDTVTQNGNFWTSISYVSNICTAVFEGIGFGICMYIVYLLKLKK</sequence>
<dbReference type="EMBL" id="AZGB01000005">
    <property type="protein sequence ID" value="KRM07732.1"/>
    <property type="molecule type" value="Genomic_DNA"/>
</dbReference>
<keyword evidence="1" id="KW-0472">Membrane</keyword>
<organism evidence="2 3">
    <name type="scientific">Liquorilactobacillus ghanensis DSM 18630</name>
    <dbReference type="NCBI Taxonomy" id="1423750"/>
    <lineage>
        <taxon>Bacteria</taxon>
        <taxon>Bacillati</taxon>
        <taxon>Bacillota</taxon>
        <taxon>Bacilli</taxon>
        <taxon>Lactobacillales</taxon>
        <taxon>Lactobacillaceae</taxon>
        <taxon>Liquorilactobacillus</taxon>
    </lineage>
</organism>
<evidence type="ECO:0008006" key="4">
    <source>
        <dbReference type="Google" id="ProtNLM"/>
    </source>
</evidence>
<comment type="caution">
    <text evidence="2">The sequence shown here is derived from an EMBL/GenBank/DDBJ whole genome shotgun (WGS) entry which is preliminary data.</text>
</comment>
<keyword evidence="3" id="KW-1185">Reference proteome</keyword>
<feature type="transmembrane region" description="Helical" evidence="1">
    <location>
        <begin position="98"/>
        <end position="120"/>
    </location>
</feature>
<gene>
    <name evidence="2" type="ORF">FC89_GL000174</name>
</gene>
<dbReference type="InterPro" id="IPR021697">
    <property type="entry name" value="DUF3278"/>
</dbReference>
<dbReference type="AlphaFoldDB" id="A0A0R1VWA0"/>
<dbReference type="Proteomes" id="UP000051451">
    <property type="component" value="Unassembled WGS sequence"/>
</dbReference>
<feature type="transmembrane region" description="Helical" evidence="1">
    <location>
        <begin position="132"/>
        <end position="159"/>
    </location>
</feature>
<name>A0A0R1VWA0_9LACO</name>
<accession>A0A0R1VWA0</accession>
<keyword evidence="1" id="KW-1133">Transmembrane helix</keyword>
<keyword evidence="1" id="KW-0812">Transmembrane</keyword>
<reference evidence="2 3" key="1">
    <citation type="journal article" date="2015" name="Genome Announc.">
        <title>Expanding the biotechnology potential of lactobacilli through comparative genomics of 213 strains and associated genera.</title>
        <authorList>
            <person name="Sun Z."/>
            <person name="Harris H.M."/>
            <person name="McCann A."/>
            <person name="Guo C."/>
            <person name="Argimon S."/>
            <person name="Zhang W."/>
            <person name="Yang X."/>
            <person name="Jeffery I.B."/>
            <person name="Cooney J.C."/>
            <person name="Kagawa T.F."/>
            <person name="Liu W."/>
            <person name="Song Y."/>
            <person name="Salvetti E."/>
            <person name="Wrobel A."/>
            <person name="Rasinkangas P."/>
            <person name="Parkhill J."/>
            <person name="Rea M.C."/>
            <person name="O'Sullivan O."/>
            <person name="Ritari J."/>
            <person name="Douillard F.P."/>
            <person name="Paul Ross R."/>
            <person name="Yang R."/>
            <person name="Briner A.E."/>
            <person name="Felis G.E."/>
            <person name="de Vos W.M."/>
            <person name="Barrangou R."/>
            <person name="Klaenhammer T.R."/>
            <person name="Caufield P.W."/>
            <person name="Cui Y."/>
            <person name="Zhang H."/>
            <person name="O'Toole P.W."/>
        </authorList>
    </citation>
    <scope>NUCLEOTIDE SEQUENCE [LARGE SCALE GENOMIC DNA]</scope>
    <source>
        <strain evidence="2 3">DSM 18630</strain>
    </source>
</reference>
<proteinExistence type="predicted"/>
<protein>
    <recommendedName>
        <fullName evidence="4">DUF3278 domain-containing protein</fullName>
    </recommendedName>
</protein>
<feature type="transmembrane region" description="Helical" evidence="1">
    <location>
        <begin position="52"/>
        <end position="77"/>
    </location>
</feature>
<dbReference type="PATRIC" id="fig|1423750.3.peg.175"/>
<evidence type="ECO:0000313" key="2">
    <source>
        <dbReference type="EMBL" id="KRM07732.1"/>
    </source>
</evidence>
<evidence type="ECO:0000313" key="3">
    <source>
        <dbReference type="Proteomes" id="UP000051451"/>
    </source>
</evidence>
<dbReference type="Pfam" id="PF11683">
    <property type="entry name" value="DUF3278"/>
    <property type="match status" value="1"/>
</dbReference>
<feature type="transmembrane region" description="Helical" evidence="1">
    <location>
        <begin position="26"/>
        <end position="46"/>
    </location>
</feature>
<evidence type="ECO:0000256" key="1">
    <source>
        <dbReference type="SAM" id="Phobius"/>
    </source>
</evidence>